<organism evidence="2 3">
    <name type="scientific">Persicirhabdus sediminis</name>
    <dbReference type="NCBI Taxonomy" id="454144"/>
    <lineage>
        <taxon>Bacteria</taxon>
        <taxon>Pseudomonadati</taxon>
        <taxon>Verrucomicrobiota</taxon>
        <taxon>Verrucomicrobiia</taxon>
        <taxon>Verrucomicrobiales</taxon>
        <taxon>Verrucomicrobiaceae</taxon>
        <taxon>Persicirhabdus</taxon>
    </lineage>
</organism>
<evidence type="ECO:0000256" key="1">
    <source>
        <dbReference type="SAM" id="Phobius"/>
    </source>
</evidence>
<evidence type="ECO:0000313" key="2">
    <source>
        <dbReference type="EMBL" id="MBK1791326.1"/>
    </source>
</evidence>
<dbReference type="Proteomes" id="UP000624703">
    <property type="component" value="Unassembled WGS sequence"/>
</dbReference>
<comment type="caution">
    <text evidence="2">The sequence shown here is derived from an EMBL/GenBank/DDBJ whole genome shotgun (WGS) entry which is preliminary data.</text>
</comment>
<keyword evidence="1" id="KW-0472">Membrane</keyword>
<sequence length="99" mass="10741">MAALRSGEKRPIPPAVYFVIAAIFSLLAGLIIGYEIWILTGYSPDNSGGSIILIAGSLTMSLLSAILYLFWPKKPVLFGLNTYTLITIILLVRSISINI</sequence>
<keyword evidence="3" id="KW-1185">Reference proteome</keyword>
<proteinExistence type="predicted"/>
<feature type="transmembrane region" description="Helical" evidence="1">
    <location>
        <begin position="51"/>
        <end position="71"/>
    </location>
</feature>
<gene>
    <name evidence="2" type="ORF">JIN82_09205</name>
</gene>
<dbReference type="EMBL" id="JAENIM010000039">
    <property type="protein sequence ID" value="MBK1791326.1"/>
    <property type="molecule type" value="Genomic_DNA"/>
</dbReference>
<accession>A0A8J7MER7</accession>
<evidence type="ECO:0000313" key="3">
    <source>
        <dbReference type="Proteomes" id="UP000624703"/>
    </source>
</evidence>
<dbReference type="AlphaFoldDB" id="A0A8J7MER7"/>
<keyword evidence="1" id="KW-1133">Transmembrane helix</keyword>
<feature type="transmembrane region" description="Helical" evidence="1">
    <location>
        <begin position="77"/>
        <end position="95"/>
    </location>
</feature>
<feature type="transmembrane region" description="Helical" evidence="1">
    <location>
        <begin position="15"/>
        <end position="39"/>
    </location>
</feature>
<keyword evidence="1" id="KW-0812">Transmembrane</keyword>
<reference evidence="2" key="1">
    <citation type="submission" date="2021-01" db="EMBL/GenBank/DDBJ databases">
        <title>Modified the classification status of verrucomicrobia.</title>
        <authorList>
            <person name="Feng X."/>
        </authorList>
    </citation>
    <scope>NUCLEOTIDE SEQUENCE</scope>
    <source>
        <strain evidence="2">_KCTC 22039</strain>
    </source>
</reference>
<name>A0A8J7MER7_9BACT</name>
<protein>
    <submittedName>
        <fullName evidence="2">Uncharacterized protein</fullName>
    </submittedName>
</protein>